<evidence type="ECO:0000256" key="1">
    <source>
        <dbReference type="SAM" id="MobiDB-lite"/>
    </source>
</evidence>
<evidence type="ECO:0000313" key="3">
    <source>
        <dbReference type="EMBL" id="MDP9865763.1"/>
    </source>
</evidence>
<feature type="region of interest" description="Disordered" evidence="1">
    <location>
        <begin position="352"/>
        <end position="371"/>
    </location>
</feature>
<keyword evidence="2" id="KW-0472">Membrane</keyword>
<protein>
    <submittedName>
        <fullName evidence="3">Uncharacterized protein</fullName>
    </submittedName>
</protein>
<proteinExistence type="predicted"/>
<comment type="caution">
    <text evidence="3">The sequence shown here is derived from an EMBL/GenBank/DDBJ whole genome shotgun (WGS) entry which is preliminary data.</text>
</comment>
<accession>A0ABT9R9E6</accession>
<reference evidence="3 4" key="1">
    <citation type="submission" date="2023-07" db="EMBL/GenBank/DDBJ databases">
        <title>Sequencing the genomes of 1000 actinobacteria strains.</title>
        <authorList>
            <person name="Klenk H.-P."/>
        </authorList>
    </citation>
    <scope>NUCLEOTIDE SEQUENCE [LARGE SCALE GENOMIC DNA]</scope>
    <source>
        <strain evidence="3 4">DSM 44109</strain>
    </source>
</reference>
<dbReference type="Proteomes" id="UP001230426">
    <property type="component" value="Unassembled WGS sequence"/>
</dbReference>
<evidence type="ECO:0000313" key="4">
    <source>
        <dbReference type="Proteomes" id="UP001230426"/>
    </source>
</evidence>
<organism evidence="3 4">
    <name type="scientific">Streptosporangium brasiliense</name>
    <dbReference type="NCBI Taxonomy" id="47480"/>
    <lineage>
        <taxon>Bacteria</taxon>
        <taxon>Bacillati</taxon>
        <taxon>Actinomycetota</taxon>
        <taxon>Actinomycetes</taxon>
        <taxon>Streptosporangiales</taxon>
        <taxon>Streptosporangiaceae</taxon>
        <taxon>Streptosporangium</taxon>
    </lineage>
</organism>
<keyword evidence="2" id="KW-1133">Transmembrane helix</keyword>
<feature type="transmembrane region" description="Helical" evidence="2">
    <location>
        <begin position="754"/>
        <end position="776"/>
    </location>
</feature>
<feature type="region of interest" description="Disordered" evidence="1">
    <location>
        <begin position="299"/>
        <end position="337"/>
    </location>
</feature>
<keyword evidence="4" id="KW-1185">Reference proteome</keyword>
<evidence type="ECO:0000256" key="2">
    <source>
        <dbReference type="SAM" id="Phobius"/>
    </source>
</evidence>
<sequence>MTGHEIGFEWALEGKRPGAHDDYELLSWSDDRLGPEVFEEIRSRYATALSADLPQVTIAVAATREREQVSHHIVLAAQEWSGHRDATNRKIVYTRWFYVPYQELVGHQVSYEALYHALVALPVTPSPPLTVRVPEFDPTALVPGPDARCAAALLLTGRPVCVVGADRVPMIERLRFLDTVAALLPYGMRTRLTAATWTSSTARHKIRLSFARHAPENAYEVRWGHGTEITWQDGPANVCLSLLARPDVRLADMLRGLAGLTNPLSFGPEDLPDAVRLLEHSGYPELRPHAATGVWWRKEREPAPGGGGPPGPRAAPPALPALPASPAPGKPRRTSPIGWRWKWLRRDTGERPAAGALGATPEVVPESRATPAAATVPYRPAASAGPAPGVVPSSTPGAGAGAGAVPSPTPGAGANAGAVPSAGAVPPSMQAALGGLEQADRGRRPGWGLHGKVTMVVAFATLAITLIGAGVVAMLRAPGGDPLAEGGTAGTEPGTVVVQAPAGQEDEFARNLVAEAVRRTGYRAEIRLSDTPATTAPAAGPAVVLMEIPPTDPALSGALPTWPANPLAAQGFSAVAAIPVPDQDVLVYDVDLIGPEKLTEAFAHPDEEVRISVPDAPRKGPSRERSERVLRQRHPWLHLETVPALDPLRALRDKAVQAAIVPREAARDSGYPRSEALAGLPGRSLLILCNQAAGQALRDALDTVARSVDPGRLASEDFDSPVTAAARLVESALPPPSGAVPLAEDRESDGGDPFWPALSLVAAGGAAGFLALLLAIRLPTRIEPHRHPPHPPSAPASPGS</sequence>
<feature type="compositionally biased region" description="Pro residues" evidence="1">
    <location>
        <begin position="307"/>
        <end position="329"/>
    </location>
</feature>
<keyword evidence="2" id="KW-0812">Transmembrane</keyword>
<dbReference type="RefSeq" id="WP_306865546.1">
    <property type="nucleotide sequence ID" value="NZ_JAUSRB010000002.1"/>
</dbReference>
<dbReference type="EMBL" id="JAUSRB010000002">
    <property type="protein sequence ID" value="MDP9865763.1"/>
    <property type="molecule type" value="Genomic_DNA"/>
</dbReference>
<name>A0ABT9R9E6_9ACTN</name>
<gene>
    <name evidence="3" type="ORF">J2S55_005029</name>
</gene>
<feature type="region of interest" description="Disordered" evidence="1">
    <location>
        <begin position="380"/>
        <end position="406"/>
    </location>
</feature>